<evidence type="ECO:0000313" key="2">
    <source>
        <dbReference type="EMBL" id="KAB5595606.1"/>
    </source>
</evidence>
<protein>
    <submittedName>
        <fullName evidence="2">Putative effector protein</fullName>
    </submittedName>
</protein>
<organism evidence="2 3">
    <name type="scientific">Ceratobasidium theobromae</name>
    <dbReference type="NCBI Taxonomy" id="1582974"/>
    <lineage>
        <taxon>Eukaryota</taxon>
        <taxon>Fungi</taxon>
        <taxon>Dikarya</taxon>
        <taxon>Basidiomycota</taxon>
        <taxon>Agaricomycotina</taxon>
        <taxon>Agaricomycetes</taxon>
        <taxon>Cantharellales</taxon>
        <taxon>Ceratobasidiaceae</taxon>
        <taxon>Ceratobasidium</taxon>
    </lineage>
</organism>
<name>A0A5N5QWR2_9AGAM</name>
<keyword evidence="3" id="KW-1185">Reference proteome</keyword>
<dbReference type="AlphaFoldDB" id="A0A5N5QWR2"/>
<feature type="signal peptide" evidence="1">
    <location>
        <begin position="1"/>
        <end position="17"/>
    </location>
</feature>
<reference evidence="2 3" key="1">
    <citation type="journal article" date="2019" name="Fungal Biol. Biotechnol.">
        <title>Draft genome sequence of fastidious pathogen Ceratobasidium theobromae, which causes vascular-streak dieback in Theobroma cacao.</title>
        <authorList>
            <person name="Ali S.S."/>
            <person name="Asman A."/>
            <person name="Shao J."/>
            <person name="Firmansyah A.P."/>
            <person name="Susilo A.W."/>
            <person name="Rosmana A."/>
            <person name="McMahon P."/>
            <person name="Junaid M."/>
            <person name="Guest D."/>
            <person name="Kheng T.Y."/>
            <person name="Meinhardt L.W."/>
            <person name="Bailey B.A."/>
        </authorList>
    </citation>
    <scope>NUCLEOTIDE SEQUENCE [LARGE SCALE GENOMIC DNA]</scope>
    <source>
        <strain evidence="2 3">CT2</strain>
    </source>
</reference>
<accession>A0A5N5QWR2</accession>
<evidence type="ECO:0000313" key="3">
    <source>
        <dbReference type="Proteomes" id="UP000383932"/>
    </source>
</evidence>
<comment type="caution">
    <text evidence="2">The sequence shown here is derived from an EMBL/GenBank/DDBJ whole genome shotgun (WGS) entry which is preliminary data.</text>
</comment>
<sequence length="152" mass="15830">MKCFAIIISAFAASTTASVVVRGGTHMTQAAAQTKLGAAGIHASSSGGCTRKNNPRCTSYDGILSGTVDKVIALKKACGCAITITGGTEAGHAPGKYSHANGYKVDLHHASEIDSFVTTKKKSGFIRIKNRGRFPQWKSPAGDIYCVGPTQL</sequence>
<feature type="chain" id="PRO_5024280830" evidence="1">
    <location>
        <begin position="18"/>
        <end position="152"/>
    </location>
</feature>
<dbReference type="Proteomes" id="UP000383932">
    <property type="component" value="Unassembled WGS sequence"/>
</dbReference>
<evidence type="ECO:0000256" key="1">
    <source>
        <dbReference type="SAM" id="SignalP"/>
    </source>
</evidence>
<proteinExistence type="predicted"/>
<dbReference type="EMBL" id="SSOP01000007">
    <property type="protein sequence ID" value="KAB5595606.1"/>
    <property type="molecule type" value="Genomic_DNA"/>
</dbReference>
<gene>
    <name evidence="2" type="ORF">CTheo_844</name>
</gene>
<keyword evidence="1" id="KW-0732">Signal</keyword>
<dbReference type="OrthoDB" id="3219649at2759"/>